<evidence type="ECO:0000256" key="6">
    <source>
        <dbReference type="ARBA" id="ARBA00048117"/>
    </source>
</evidence>
<evidence type="ECO:0000259" key="8">
    <source>
        <dbReference type="Pfam" id="PF00814"/>
    </source>
</evidence>
<feature type="binding site" evidence="7">
    <location>
        <position position="137"/>
    </location>
    <ligand>
        <name>Fe cation</name>
        <dbReference type="ChEBI" id="CHEBI:24875"/>
    </ligand>
</feature>
<keyword evidence="7" id="KW-0963">Cytoplasm</keyword>
<dbReference type="InterPro" id="IPR000905">
    <property type="entry name" value="Gcp-like_dom"/>
</dbReference>
<dbReference type="InterPro" id="IPR043129">
    <property type="entry name" value="ATPase_NBD"/>
</dbReference>
<keyword evidence="2 7" id="KW-0819">tRNA processing</keyword>
<dbReference type="SUPFAM" id="SSF53067">
    <property type="entry name" value="Actin-like ATPase domain"/>
    <property type="match status" value="2"/>
</dbReference>
<feature type="binding site" evidence="7">
    <location>
        <position position="188"/>
    </location>
    <ligand>
        <name>substrate</name>
    </ligand>
</feature>
<dbReference type="GO" id="GO:0002949">
    <property type="term" value="P:tRNA threonylcarbamoyladenosine modification"/>
    <property type="evidence" value="ECO:0007669"/>
    <property type="project" value="UniProtKB-UniRule"/>
</dbReference>
<dbReference type="EC" id="2.3.1.234" evidence="7"/>
<keyword evidence="5 7" id="KW-0012">Acyltransferase</keyword>
<dbReference type="Gene3D" id="3.30.420.40">
    <property type="match status" value="2"/>
</dbReference>
<dbReference type="PANTHER" id="PTHR11735">
    <property type="entry name" value="TRNA N6-ADENOSINE THREONYLCARBAMOYLTRANSFERASE"/>
    <property type="match status" value="1"/>
</dbReference>
<sequence>MHKEDYKLVETKQLIKVNKKVKIGKKMILSIESSCDDSSIAITKIENNELIFHKKISQEKEHACYGGVVPELASRLHAIDLPNILEEAKPYLDDLKAVAVTNQPGLSVTLLEGIAMAKTIAITKNIPLLAVHHLKGHIYSLFIEKEEILPLLVLLISGGHTQIIRVESLEKMTILATSIDDSVGESFDKTAKMIGLGYPGGPIIEQLALKGDENAFAFPVPLRNAQLIAFSLSGLKNAVRLAIEALGGAEQLTEQNRCDIAASFQKAVKLHLIQKSKKIFEQENIKDFAVVGGASANLYIRKAYEELCKKFGKKLHTAPLEFCSDNAAMIGRYAVEAYKKELFVDPYEIDVVHTKKRQSGTLL</sequence>
<dbReference type="NCBIfam" id="TIGR00329">
    <property type="entry name" value="gcp_kae1"/>
    <property type="match status" value="1"/>
</dbReference>
<evidence type="ECO:0000256" key="3">
    <source>
        <dbReference type="ARBA" id="ARBA00022723"/>
    </source>
</evidence>
<comment type="function">
    <text evidence="7">Required for the formation of a threonylcarbamoyl group on adenosine at position 37 (t(6)A37) in tRNAs that read codons beginning with adenine. Is involved in the transfer of the threonylcarbamoyl moiety of threonylcarbamoyl-AMP (TC-AMP) to the N6 group of A37, together with TsaE and TsaB. TsaD likely plays a direct catalytic role in this reaction.</text>
</comment>
<evidence type="ECO:0000256" key="1">
    <source>
        <dbReference type="ARBA" id="ARBA00022679"/>
    </source>
</evidence>
<dbReference type="InterPro" id="IPR022450">
    <property type="entry name" value="TsaD"/>
</dbReference>
<feature type="binding site" evidence="7">
    <location>
        <position position="325"/>
    </location>
    <ligand>
        <name>Fe cation</name>
        <dbReference type="ChEBI" id="CHEBI:24875"/>
    </ligand>
</feature>
<dbReference type="GO" id="GO:0061711">
    <property type="term" value="F:tRNA N(6)-L-threonylcarbamoyladenine synthase activity"/>
    <property type="evidence" value="ECO:0007669"/>
    <property type="project" value="UniProtKB-EC"/>
</dbReference>
<dbReference type="PRINTS" id="PR00789">
    <property type="entry name" value="OSIALOPTASE"/>
</dbReference>
<feature type="domain" description="Gcp-like" evidence="8">
    <location>
        <begin position="50"/>
        <end position="331"/>
    </location>
</feature>
<accession>A0A6S6U3U8</accession>
<comment type="catalytic activity">
    <reaction evidence="6 7">
        <text>L-threonylcarbamoyladenylate + adenosine(37) in tRNA = N(6)-L-threonylcarbamoyladenosine(37) in tRNA + AMP + H(+)</text>
        <dbReference type="Rhea" id="RHEA:37059"/>
        <dbReference type="Rhea" id="RHEA-COMP:10162"/>
        <dbReference type="Rhea" id="RHEA-COMP:10163"/>
        <dbReference type="ChEBI" id="CHEBI:15378"/>
        <dbReference type="ChEBI" id="CHEBI:73682"/>
        <dbReference type="ChEBI" id="CHEBI:74411"/>
        <dbReference type="ChEBI" id="CHEBI:74418"/>
        <dbReference type="ChEBI" id="CHEBI:456215"/>
        <dbReference type="EC" id="2.3.1.234"/>
    </reaction>
</comment>
<feature type="binding site" evidence="7">
    <location>
        <position position="297"/>
    </location>
    <ligand>
        <name>substrate</name>
    </ligand>
</feature>
<comment type="similarity">
    <text evidence="7">Belongs to the KAE1 / TsaD family.</text>
</comment>
<keyword evidence="4 7" id="KW-0408">Iron</keyword>
<dbReference type="InterPro" id="IPR017861">
    <property type="entry name" value="KAE1/TsaD"/>
</dbReference>
<feature type="binding site" evidence="7">
    <location>
        <position position="205"/>
    </location>
    <ligand>
        <name>substrate</name>
    </ligand>
</feature>
<reference evidence="9" key="1">
    <citation type="submission" date="2020-01" db="EMBL/GenBank/DDBJ databases">
        <authorList>
            <person name="Meier V. D."/>
            <person name="Meier V D."/>
        </authorList>
    </citation>
    <scope>NUCLEOTIDE SEQUENCE</scope>
    <source>
        <strain evidence="9">HLG_WM_MAG_02</strain>
    </source>
</reference>
<feature type="binding site" evidence="7">
    <location>
        <begin position="155"/>
        <end position="159"/>
    </location>
    <ligand>
        <name>substrate</name>
    </ligand>
</feature>
<evidence type="ECO:0000256" key="4">
    <source>
        <dbReference type="ARBA" id="ARBA00023004"/>
    </source>
</evidence>
<proteinExistence type="inferred from homology"/>
<gene>
    <name evidence="7" type="primary">tsaD</name>
    <name evidence="9" type="ORF">HELGO_WM20515</name>
</gene>
<dbReference type="GO" id="GO:0005506">
    <property type="term" value="F:iron ion binding"/>
    <property type="evidence" value="ECO:0007669"/>
    <property type="project" value="UniProtKB-UniRule"/>
</dbReference>
<protein>
    <recommendedName>
        <fullName evidence="7">tRNA N6-adenosine threonylcarbamoyltransferase</fullName>
        <ecNumber evidence="7">2.3.1.234</ecNumber>
    </recommendedName>
    <alternativeName>
        <fullName evidence="7">N6-L-threonylcarbamoyladenine synthase</fullName>
        <shortName evidence="7">t(6)A synthase</shortName>
    </alternativeName>
    <alternativeName>
        <fullName evidence="7">t(6)A37 threonylcarbamoyladenosine biosynthesis protein TsaD</fullName>
    </alternativeName>
    <alternativeName>
        <fullName evidence="7">tRNA threonylcarbamoyladenosine biosynthesis protein TsaD</fullName>
    </alternativeName>
</protein>
<organism evidence="9">
    <name type="scientific">uncultured Sulfurovum sp</name>
    <dbReference type="NCBI Taxonomy" id="269237"/>
    <lineage>
        <taxon>Bacteria</taxon>
        <taxon>Pseudomonadati</taxon>
        <taxon>Campylobacterota</taxon>
        <taxon>Epsilonproteobacteria</taxon>
        <taxon>Campylobacterales</taxon>
        <taxon>Sulfurovaceae</taxon>
        <taxon>Sulfurovum</taxon>
        <taxon>environmental samples</taxon>
    </lineage>
</organism>
<comment type="cofactor">
    <cofactor evidence="7">
        <name>Fe(2+)</name>
        <dbReference type="ChEBI" id="CHEBI:29033"/>
    </cofactor>
    <text evidence="7">Binds 1 Fe(2+) ion per subunit.</text>
</comment>
<dbReference type="GO" id="GO:0005737">
    <property type="term" value="C:cytoplasm"/>
    <property type="evidence" value="ECO:0007669"/>
    <property type="project" value="UniProtKB-SubCell"/>
</dbReference>
<dbReference type="AlphaFoldDB" id="A0A6S6U3U8"/>
<dbReference type="HAMAP" id="MF_01445">
    <property type="entry name" value="TsaD"/>
    <property type="match status" value="1"/>
</dbReference>
<feature type="binding site" evidence="7">
    <location>
        <position position="201"/>
    </location>
    <ligand>
        <name>substrate</name>
    </ligand>
</feature>
<comment type="subcellular location">
    <subcellularLocation>
        <location evidence="7">Cytoplasm</location>
    </subcellularLocation>
</comment>
<evidence type="ECO:0000256" key="7">
    <source>
        <dbReference type="HAMAP-Rule" id="MF_01445"/>
    </source>
</evidence>
<dbReference type="PANTHER" id="PTHR11735:SF6">
    <property type="entry name" value="TRNA N6-ADENOSINE THREONYLCARBAMOYLTRANSFERASE, MITOCHONDRIAL"/>
    <property type="match status" value="1"/>
</dbReference>
<keyword evidence="1 7" id="KW-0808">Transferase</keyword>
<name>A0A6S6U3U8_9BACT</name>
<evidence type="ECO:0000256" key="5">
    <source>
        <dbReference type="ARBA" id="ARBA00023315"/>
    </source>
</evidence>
<dbReference type="Pfam" id="PF00814">
    <property type="entry name" value="TsaD"/>
    <property type="match status" value="1"/>
</dbReference>
<dbReference type="EMBL" id="CACVAZ010000149">
    <property type="protein sequence ID" value="CAA6822166.1"/>
    <property type="molecule type" value="Genomic_DNA"/>
</dbReference>
<evidence type="ECO:0000313" key="9">
    <source>
        <dbReference type="EMBL" id="CAA6822166.1"/>
    </source>
</evidence>
<dbReference type="NCBIfam" id="TIGR03723">
    <property type="entry name" value="T6A_TsaD_YgjD"/>
    <property type="match status" value="1"/>
</dbReference>
<evidence type="ECO:0000256" key="2">
    <source>
        <dbReference type="ARBA" id="ARBA00022694"/>
    </source>
</evidence>
<keyword evidence="3 7" id="KW-0479">Metal-binding</keyword>
<feature type="binding site" evidence="7">
    <location>
        <position position="133"/>
    </location>
    <ligand>
        <name>Fe cation</name>
        <dbReference type="ChEBI" id="CHEBI:24875"/>
    </ligand>
</feature>